<evidence type="ECO:0000256" key="2">
    <source>
        <dbReference type="SAM" id="SignalP"/>
    </source>
</evidence>
<dbReference type="RefSeq" id="WP_173502083.1">
    <property type="nucleotide sequence ID" value="NZ_JABSOD010000018.1"/>
</dbReference>
<evidence type="ECO:0000256" key="1">
    <source>
        <dbReference type="ARBA" id="ARBA00007613"/>
    </source>
</evidence>
<comment type="caution">
    <text evidence="3">The sequence shown here is derived from an EMBL/GenBank/DDBJ whole genome shotgun (WGS) entry which is preliminary data.</text>
</comment>
<dbReference type="EMBL" id="JABSOD010000018">
    <property type="protein sequence ID" value="NRQ43848.1"/>
    <property type="molecule type" value="Genomic_DNA"/>
</dbReference>
<dbReference type="AlphaFoldDB" id="A0A7Y5ASW9"/>
<protein>
    <submittedName>
        <fullName evidence="3">TolC family protein</fullName>
    </submittedName>
</protein>
<accession>A0A7Y5ASW9</accession>
<gene>
    <name evidence="3" type="ORF">HRH59_14970</name>
</gene>
<name>A0A7Y5ASW9_9GAMM</name>
<sequence>MRMTFMLPAFWLAAVGYPAAPFALAAEPQALTLTQALQRTLQHDATLQAFPYQLRMAEAAQLQAAVRPSPELAVTLENVAGSGDSRGLSGAELSLSLSQQIELGQKRERRLELAQGQSQLQRDNYELARLEALANTTEHYLQLLRLQQLRQWAAANISREQALLNTAQLRSNAGTLLDADISRIKLRLVRSKITLADINQAIESRRYRLAAGWNAAPDFARVSGDLAALPQLPPLSILQSQLQHSTTLQRYVTLQRIAQSQLRLTEANSQADIRWSVGLKRNEATNDTSLLLGFSLPLNLTDPNPGQRRAQLAEQQLMAMQQQLSATQLSLLLQQQWLALEQLRGTVQAIDTLLLPEAMQLRQLSLSGYQQGQIDLLSVLSAEEELAQAGRDLIESQSNFHLNLLQLERLTGQPITLNSTEPVITAEKNND</sequence>
<dbReference type="Gene3D" id="1.20.1600.10">
    <property type="entry name" value="Outer membrane efflux proteins (OEP)"/>
    <property type="match status" value="1"/>
</dbReference>
<dbReference type="GO" id="GO:0015562">
    <property type="term" value="F:efflux transmembrane transporter activity"/>
    <property type="evidence" value="ECO:0007669"/>
    <property type="project" value="InterPro"/>
</dbReference>
<feature type="chain" id="PRO_5030536774" evidence="2">
    <location>
        <begin position="26"/>
        <end position="431"/>
    </location>
</feature>
<feature type="signal peptide" evidence="2">
    <location>
        <begin position="1"/>
        <end position="25"/>
    </location>
</feature>
<dbReference type="Pfam" id="PF02321">
    <property type="entry name" value="OEP"/>
    <property type="match status" value="1"/>
</dbReference>
<dbReference type="PANTHER" id="PTHR30203">
    <property type="entry name" value="OUTER MEMBRANE CATION EFFLUX PROTEIN"/>
    <property type="match status" value="1"/>
</dbReference>
<proteinExistence type="inferred from homology"/>
<dbReference type="SUPFAM" id="SSF56954">
    <property type="entry name" value="Outer membrane efflux proteins (OEP)"/>
    <property type="match status" value="1"/>
</dbReference>
<evidence type="ECO:0000313" key="3">
    <source>
        <dbReference type="EMBL" id="NRQ43848.1"/>
    </source>
</evidence>
<keyword evidence="2" id="KW-0732">Signal</keyword>
<keyword evidence="4" id="KW-1185">Reference proteome</keyword>
<reference evidence="3 4" key="1">
    <citation type="submission" date="2020-06" db="EMBL/GenBank/DDBJ databases">
        <title>Rheinheimera sp. nov., a marine bacterium isolated from coastal.</title>
        <authorList>
            <person name="Yu Q."/>
            <person name="Qi Y."/>
            <person name="Pu J."/>
        </authorList>
    </citation>
    <scope>NUCLEOTIDE SEQUENCE [LARGE SCALE GENOMIC DNA]</scope>
    <source>
        <strain evidence="3 4">YQF-2</strain>
    </source>
</reference>
<organism evidence="3 4">
    <name type="scientific">Rheinheimera lutimaris</name>
    <dbReference type="NCBI Taxonomy" id="2740584"/>
    <lineage>
        <taxon>Bacteria</taxon>
        <taxon>Pseudomonadati</taxon>
        <taxon>Pseudomonadota</taxon>
        <taxon>Gammaproteobacteria</taxon>
        <taxon>Chromatiales</taxon>
        <taxon>Chromatiaceae</taxon>
        <taxon>Rheinheimera</taxon>
    </lineage>
</organism>
<dbReference type="InterPro" id="IPR003423">
    <property type="entry name" value="OMP_efflux"/>
</dbReference>
<dbReference type="PANTHER" id="PTHR30203:SF24">
    <property type="entry name" value="BLR4935 PROTEIN"/>
    <property type="match status" value="1"/>
</dbReference>
<dbReference type="InterPro" id="IPR010131">
    <property type="entry name" value="MdtP/NodT-like"/>
</dbReference>
<dbReference type="Proteomes" id="UP000523161">
    <property type="component" value="Unassembled WGS sequence"/>
</dbReference>
<evidence type="ECO:0000313" key="4">
    <source>
        <dbReference type="Proteomes" id="UP000523161"/>
    </source>
</evidence>
<comment type="similarity">
    <text evidence="1">Belongs to the outer membrane factor (OMF) (TC 1.B.17) family.</text>
</comment>